<comment type="caution">
    <text evidence="9">The sequence shown here is derived from an EMBL/GenBank/DDBJ whole genome shotgun (WGS) entry which is preliminary data.</text>
</comment>
<gene>
    <name evidence="9" type="ORF">N7494_008091</name>
</gene>
<proteinExistence type="inferred from homology"/>
<evidence type="ECO:0000256" key="5">
    <source>
        <dbReference type="ARBA" id="ARBA00038359"/>
    </source>
</evidence>
<feature type="compositionally biased region" description="Polar residues" evidence="6">
    <location>
        <begin position="289"/>
        <end position="304"/>
    </location>
</feature>
<accession>A0AAD6CVC3</accession>
<name>A0AAD6CVC3_9EURO</name>
<feature type="transmembrane region" description="Helical" evidence="7">
    <location>
        <begin position="216"/>
        <end position="241"/>
    </location>
</feature>
<dbReference type="GO" id="GO:0016020">
    <property type="term" value="C:membrane"/>
    <property type="evidence" value="ECO:0007669"/>
    <property type="project" value="UniProtKB-SubCell"/>
</dbReference>
<feature type="transmembrane region" description="Helical" evidence="7">
    <location>
        <begin position="261"/>
        <end position="283"/>
    </location>
</feature>
<evidence type="ECO:0000259" key="8">
    <source>
        <dbReference type="Pfam" id="PF20684"/>
    </source>
</evidence>
<keyword evidence="10" id="KW-1185">Reference proteome</keyword>
<dbReference type="Pfam" id="PF20684">
    <property type="entry name" value="Fung_rhodopsin"/>
    <property type="match status" value="1"/>
</dbReference>
<feature type="transmembrane region" description="Helical" evidence="7">
    <location>
        <begin position="25"/>
        <end position="45"/>
    </location>
</feature>
<feature type="transmembrane region" description="Helical" evidence="7">
    <location>
        <begin position="57"/>
        <end position="79"/>
    </location>
</feature>
<keyword evidence="4 7" id="KW-0472">Membrane</keyword>
<evidence type="ECO:0000256" key="1">
    <source>
        <dbReference type="ARBA" id="ARBA00004141"/>
    </source>
</evidence>
<sequence>MGSVDAVFGQAPSGMNLSESQAHKITGAISAMLALSIIVVSLRIYSRLVVKRVGLGLDDWTIIVAQILVVGLSAATILAEDSGVGKHIWAGTMDDVVQLQRNLWAYVFVYIACLVLVKSSIISFYRRIFNMNWALWACLFIVIGWGIGSLITLLVACRPISYFWNRYIDPDGGKCLFDLYSFYIGNAAANVATDGLILMIPMLIVWKLQMQNFQKLLVCGIFFISGVAIVVSIIRISSIISLKTSLDVSWVMGGVYMWSQIEISVAMICACLPTLQPIICMWATNLTSSRETKPSGENSLFQQLSRKKRSTRNRPVNFRPDCDEAMLTCSSVRVEMDTIPKDRDSDLENDTNVMSIKVQREFHMREDSCG</sequence>
<evidence type="ECO:0000313" key="9">
    <source>
        <dbReference type="EMBL" id="KAJ5538612.1"/>
    </source>
</evidence>
<comment type="similarity">
    <text evidence="5">Belongs to the SAT4 family.</text>
</comment>
<evidence type="ECO:0000256" key="3">
    <source>
        <dbReference type="ARBA" id="ARBA00022989"/>
    </source>
</evidence>
<dbReference type="PANTHER" id="PTHR33048">
    <property type="entry name" value="PTH11-LIKE INTEGRAL MEMBRANE PROTEIN (AFU_ORTHOLOGUE AFUA_5G11245)"/>
    <property type="match status" value="1"/>
</dbReference>
<evidence type="ECO:0000256" key="2">
    <source>
        <dbReference type="ARBA" id="ARBA00022692"/>
    </source>
</evidence>
<dbReference type="AlphaFoldDB" id="A0AAD6CVC3"/>
<evidence type="ECO:0000313" key="10">
    <source>
        <dbReference type="Proteomes" id="UP001220324"/>
    </source>
</evidence>
<dbReference type="InterPro" id="IPR052337">
    <property type="entry name" value="SAT4-like"/>
</dbReference>
<feature type="transmembrane region" description="Helical" evidence="7">
    <location>
        <begin position="133"/>
        <end position="161"/>
    </location>
</feature>
<dbReference type="EMBL" id="JAQIZZ010000006">
    <property type="protein sequence ID" value="KAJ5538612.1"/>
    <property type="molecule type" value="Genomic_DNA"/>
</dbReference>
<dbReference type="PANTHER" id="PTHR33048:SF163">
    <property type="entry name" value="INTEGRAL MEMBRANE PROTEIN (AFU_ORTHOLOGUE AFUA_8G05510)"/>
    <property type="match status" value="1"/>
</dbReference>
<feature type="transmembrane region" description="Helical" evidence="7">
    <location>
        <begin position="181"/>
        <end position="204"/>
    </location>
</feature>
<keyword evidence="3 7" id="KW-1133">Transmembrane helix</keyword>
<organism evidence="9 10">
    <name type="scientific">Penicillium frequentans</name>
    <dbReference type="NCBI Taxonomy" id="3151616"/>
    <lineage>
        <taxon>Eukaryota</taxon>
        <taxon>Fungi</taxon>
        <taxon>Dikarya</taxon>
        <taxon>Ascomycota</taxon>
        <taxon>Pezizomycotina</taxon>
        <taxon>Eurotiomycetes</taxon>
        <taxon>Eurotiomycetidae</taxon>
        <taxon>Eurotiales</taxon>
        <taxon>Aspergillaceae</taxon>
        <taxon>Penicillium</taxon>
    </lineage>
</organism>
<keyword evidence="2 7" id="KW-0812">Transmembrane</keyword>
<evidence type="ECO:0000256" key="7">
    <source>
        <dbReference type="SAM" id="Phobius"/>
    </source>
</evidence>
<evidence type="ECO:0000256" key="6">
    <source>
        <dbReference type="SAM" id="MobiDB-lite"/>
    </source>
</evidence>
<feature type="domain" description="Rhodopsin" evidence="8">
    <location>
        <begin position="42"/>
        <end position="279"/>
    </location>
</feature>
<dbReference type="InterPro" id="IPR049326">
    <property type="entry name" value="Rhodopsin_dom_fungi"/>
</dbReference>
<evidence type="ECO:0000256" key="4">
    <source>
        <dbReference type="ARBA" id="ARBA00023136"/>
    </source>
</evidence>
<feature type="transmembrane region" description="Helical" evidence="7">
    <location>
        <begin position="103"/>
        <end position="121"/>
    </location>
</feature>
<feature type="region of interest" description="Disordered" evidence="6">
    <location>
        <begin position="289"/>
        <end position="316"/>
    </location>
</feature>
<protein>
    <recommendedName>
        <fullName evidence="8">Rhodopsin domain-containing protein</fullName>
    </recommendedName>
</protein>
<dbReference type="Proteomes" id="UP001220324">
    <property type="component" value="Unassembled WGS sequence"/>
</dbReference>
<reference evidence="9 10" key="1">
    <citation type="journal article" date="2023" name="IMA Fungus">
        <title>Comparative genomic study of the Penicillium genus elucidates a diverse pangenome and 15 lateral gene transfer events.</title>
        <authorList>
            <person name="Petersen C."/>
            <person name="Sorensen T."/>
            <person name="Nielsen M.R."/>
            <person name="Sondergaard T.E."/>
            <person name="Sorensen J.L."/>
            <person name="Fitzpatrick D.A."/>
            <person name="Frisvad J.C."/>
            <person name="Nielsen K.L."/>
        </authorList>
    </citation>
    <scope>NUCLEOTIDE SEQUENCE [LARGE SCALE GENOMIC DNA]</scope>
    <source>
        <strain evidence="9 10">IBT 35679</strain>
    </source>
</reference>
<comment type="subcellular location">
    <subcellularLocation>
        <location evidence="1">Membrane</location>
        <topology evidence="1">Multi-pass membrane protein</topology>
    </subcellularLocation>
</comment>